<gene>
    <name evidence="2" type="ORF">TNCT_14281</name>
</gene>
<feature type="coiled-coil region" evidence="1">
    <location>
        <begin position="21"/>
        <end position="82"/>
    </location>
</feature>
<accession>A0A8X6GSR7</accession>
<dbReference type="AlphaFoldDB" id="A0A8X6GSR7"/>
<sequence>MRMIELEQIVIGSKHYEDEFVKNLLESIMTERIENENLEKQTLAREIQLEKEAREREFQILLQNKEIENQQLKLECLRAKQNTFVILSQMQQFEETKHLIDTDQNSEQIELDREEEEEVNCTNNEILPPVNPFSPVL</sequence>
<dbReference type="Proteomes" id="UP000887116">
    <property type="component" value="Unassembled WGS sequence"/>
</dbReference>
<protein>
    <submittedName>
        <fullName evidence="2">Uncharacterized protein</fullName>
    </submittedName>
</protein>
<name>A0A8X6GSR7_TRICU</name>
<keyword evidence="3" id="KW-1185">Reference proteome</keyword>
<proteinExistence type="predicted"/>
<evidence type="ECO:0000313" key="3">
    <source>
        <dbReference type="Proteomes" id="UP000887116"/>
    </source>
</evidence>
<evidence type="ECO:0000313" key="2">
    <source>
        <dbReference type="EMBL" id="GFR10453.1"/>
    </source>
</evidence>
<dbReference type="EMBL" id="BMAO01016692">
    <property type="protein sequence ID" value="GFR10453.1"/>
    <property type="molecule type" value="Genomic_DNA"/>
</dbReference>
<organism evidence="2 3">
    <name type="scientific">Trichonephila clavata</name>
    <name type="common">Joro spider</name>
    <name type="synonym">Nephila clavata</name>
    <dbReference type="NCBI Taxonomy" id="2740835"/>
    <lineage>
        <taxon>Eukaryota</taxon>
        <taxon>Metazoa</taxon>
        <taxon>Ecdysozoa</taxon>
        <taxon>Arthropoda</taxon>
        <taxon>Chelicerata</taxon>
        <taxon>Arachnida</taxon>
        <taxon>Araneae</taxon>
        <taxon>Araneomorphae</taxon>
        <taxon>Entelegynae</taxon>
        <taxon>Araneoidea</taxon>
        <taxon>Nephilidae</taxon>
        <taxon>Trichonephila</taxon>
    </lineage>
</organism>
<keyword evidence="1" id="KW-0175">Coiled coil</keyword>
<reference evidence="2" key="1">
    <citation type="submission" date="2020-07" db="EMBL/GenBank/DDBJ databases">
        <title>Multicomponent nature underlies the extraordinary mechanical properties of spider dragline silk.</title>
        <authorList>
            <person name="Kono N."/>
            <person name="Nakamura H."/>
            <person name="Mori M."/>
            <person name="Yoshida Y."/>
            <person name="Ohtoshi R."/>
            <person name="Malay A.D."/>
            <person name="Moran D.A.P."/>
            <person name="Tomita M."/>
            <person name="Numata K."/>
            <person name="Arakawa K."/>
        </authorList>
    </citation>
    <scope>NUCLEOTIDE SEQUENCE</scope>
</reference>
<comment type="caution">
    <text evidence="2">The sequence shown here is derived from an EMBL/GenBank/DDBJ whole genome shotgun (WGS) entry which is preliminary data.</text>
</comment>
<evidence type="ECO:0000256" key="1">
    <source>
        <dbReference type="SAM" id="Coils"/>
    </source>
</evidence>